<reference evidence="2 3" key="1">
    <citation type="submission" date="2020-07" db="EMBL/GenBank/DDBJ databases">
        <title>Sequencing the genomes of 1000 actinobacteria strains.</title>
        <authorList>
            <person name="Klenk H.-P."/>
        </authorList>
    </citation>
    <scope>NUCLEOTIDE SEQUENCE [LARGE SCALE GENOMIC DNA]</scope>
    <source>
        <strain evidence="2 3">DSM 21349</strain>
    </source>
</reference>
<dbReference type="AlphaFoldDB" id="A0A7W3PBF7"/>
<comment type="caution">
    <text evidence="2">The sequence shown here is derived from an EMBL/GenBank/DDBJ whole genome shotgun (WGS) entry which is preliminary data.</text>
</comment>
<dbReference type="InterPro" id="IPR025285">
    <property type="entry name" value="DUF4145"/>
</dbReference>
<evidence type="ECO:0000313" key="2">
    <source>
        <dbReference type="EMBL" id="MBA8805452.1"/>
    </source>
</evidence>
<dbReference type="EMBL" id="JACGXA010000001">
    <property type="protein sequence ID" value="MBA8805452.1"/>
    <property type="molecule type" value="Genomic_DNA"/>
</dbReference>
<protein>
    <recommendedName>
        <fullName evidence="1">DUF4145 domain-containing protein</fullName>
    </recommendedName>
</protein>
<evidence type="ECO:0000259" key="1">
    <source>
        <dbReference type="Pfam" id="PF13643"/>
    </source>
</evidence>
<sequence>MQGSLAAKLTALKNAGVIDDRLHDWSAVVRDFGNSGAHDVDATLNYEDADDAIAFFEALVHYLYTFEMRGRPSILDLRGVPALCVHGRSMAAARLIGMTSN</sequence>
<evidence type="ECO:0000313" key="3">
    <source>
        <dbReference type="Proteomes" id="UP000580910"/>
    </source>
</evidence>
<dbReference type="Pfam" id="PF13643">
    <property type="entry name" value="DUF4145"/>
    <property type="match status" value="1"/>
</dbReference>
<dbReference type="Proteomes" id="UP000580910">
    <property type="component" value="Unassembled WGS sequence"/>
</dbReference>
<name>A0A7W3PBF7_9ACTN</name>
<organism evidence="2 3">
    <name type="scientific">Nocardioides ginsengisegetis</name>
    <dbReference type="NCBI Taxonomy" id="661491"/>
    <lineage>
        <taxon>Bacteria</taxon>
        <taxon>Bacillati</taxon>
        <taxon>Actinomycetota</taxon>
        <taxon>Actinomycetes</taxon>
        <taxon>Propionibacteriales</taxon>
        <taxon>Nocardioidaceae</taxon>
        <taxon>Nocardioides</taxon>
    </lineage>
</organism>
<gene>
    <name evidence="2" type="ORF">FB382_003743</name>
</gene>
<proteinExistence type="predicted"/>
<feature type="domain" description="DUF4145" evidence="1">
    <location>
        <begin position="4"/>
        <end position="57"/>
    </location>
</feature>
<keyword evidence="3" id="KW-1185">Reference proteome</keyword>
<accession>A0A7W3PBF7</accession>